<dbReference type="Pfam" id="PF05918">
    <property type="entry name" value="API5"/>
    <property type="match status" value="1"/>
</dbReference>
<reference evidence="4 5" key="1">
    <citation type="submission" date="2019-04" db="EMBL/GenBank/DDBJ databases">
        <title>An improved genome assembly and genetic linkage map for asparagus bean, Vigna unguiculata ssp. sesquipedialis.</title>
        <authorList>
            <person name="Xia Q."/>
            <person name="Zhang R."/>
            <person name="Dong Y."/>
        </authorList>
    </citation>
    <scope>NUCLEOTIDE SEQUENCE [LARGE SCALE GENOMIC DNA]</scope>
    <source>
        <tissue evidence="4">Leaf</tissue>
    </source>
</reference>
<evidence type="ECO:0000259" key="3">
    <source>
        <dbReference type="Pfam" id="PF18290"/>
    </source>
</evidence>
<accession>A0A4D6LIB3</accession>
<evidence type="ECO:0000313" key="4">
    <source>
        <dbReference type="EMBL" id="QCD88409.1"/>
    </source>
</evidence>
<protein>
    <submittedName>
        <fullName evidence="4">Apoptosis inhibitory 5</fullName>
    </submittedName>
</protein>
<dbReference type="EMBL" id="CP039347">
    <property type="protein sequence ID" value="QCD88409.1"/>
    <property type="molecule type" value="Genomic_DNA"/>
</dbReference>
<comment type="similarity">
    <text evidence="1">Belongs to the Nudix hydrolase family.</text>
</comment>
<dbReference type="InterPro" id="IPR040618">
    <property type="entry name" value="Pre-Nudix"/>
</dbReference>
<evidence type="ECO:0000313" key="5">
    <source>
        <dbReference type="Proteomes" id="UP000501690"/>
    </source>
</evidence>
<evidence type="ECO:0000256" key="2">
    <source>
        <dbReference type="ARBA" id="ARBA00022801"/>
    </source>
</evidence>
<keyword evidence="5" id="KW-1185">Reference proteome</keyword>
<gene>
    <name evidence="4" type="ORF">DEO72_LG3g2956</name>
</gene>
<feature type="domain" description="Pre-nudix hydrolase" evidence="3">
    <location>
        <begin position="60"/>
        <end position="100"/>
    </location>
</feature>
<dbReference type="GO" id="GO:0035529">
    <property type="term" value="F:NADH pyrophosphatase activity"/>
    <property type="evidence" value="ECO:0007669"/>
    <property type="project" value="TreeGrafter"/>
</dbReference>
<proteinExistence type="inferred from homology"/>
<dbReference type="PRINTS" id="PR01356">
    <property type="entry name" value="GFGPROTEIN"/>
</dbReference>
<dbReference type="Proteomes" id="UP000501690">
    <property type="component" value="Linkage Group LG3"/>
</dbReference>
<sequence>MTGPAEETAYIEKLYEYGEQLNNATDRSQNVQDYQGIIDAAKTSAKAKHFSHWFIDLIFGKKGIWLRLPLEKSDLVPIANKEGFGYHHAEPGYVMLTYWISEGPSMLQVNGSHIM</sequence>
<organism evidence="4 5">
    <name type="scientific">Vigna unguiculata</name>
    <name type="common">Cowpea</name>
    <dbReference type="NCBI Taxonomy" id="3917"/>
    <lineage>
        <taxon>Eukaryota</taxon>
        <taxon>Viridiplantae</taxon>
        <taxon>Streptophyta</taxon>
        <taxon>Embryophyta</taxon>
        <taxon>Tracheophyta</taxon>
        <taxon>Spermatophyta</taxon>
        <taxon>Magnoliopsida</taxon>
        <taxon>eudicotyledons</taxon>
        <taxon>Gunneridae</taxon>
        <taxon>Pentapetalae</taxon>
        <taxon>rosids</taxon>
        <taxon>fabids</taxon>
        <taxon>Fabales</taxon>
        <taxon>Fabaceae</taxon>
        <taxon>Papilionoideae</taxon>
        <taxon>50 kb inversion clade</taxon>
        <taxon>NPAAA clade</taxon>
        <taxon>indigoferoid/millettioid clade</taxon>
        <taxon>Phaseoleae</taxon>
        <taxon>Vigna</taxon>
    </lineage>
</organism>
<dbReference type="AlphaFoldDB" id="A0A4D6LIB3"/>
<dbReference type="GO" id="GO:0047631">
    <property type="term" value="F:ADP-ribose diphosphatase activity"/>
    <property type="evidence" value="ECO:0007669"/>
    <property type="project" value="TreeGrafter"/>
</dbReference>
<evidence type="ECO:0000256" key="1">
    <source>
        <dbReference type="ARBA" id="ARBA00005582"/>
    </source>
</evidence>
<dbReference type="GO" id="GO:0051287">
    <property type="term" value="F:NAD binding"/>
    <property type="evidence" value="ECO:0007669"/>
    <property type="project" value="TreeGrafter"/>
</dbReference>
<dbReference type="Gene3D" id="3.40.630.30">
    <property type="match status" value="1"/>
</dbReference>
<dbReference type="PANTHER" id="PTHR13994:SF13">
    <property type="entry name" value="FI03680P"/>
    <property type="match status" value="1"/>
</dbReference>
<dbReference type="InterPro" id="IPR008383">
    <property type="entry name" value="API5"/>
</dbReference>
<dbReference type="PANTHER" id="PTHR13994">
    <property type="entry name" value="NUDIX HYDROLASE RELATED"/>
    <property type="match status" value="1"/>
</dbReference>
<dbReference type="Pfam" id="PF18290">
    <property type="entry name" value="Nudix_hydro"/>
    <property type="match status" value="1"/>
</dbReference>
<keyword evidence="2" id="KW-0378">Hydrolase</keyword>
<dbReference type="InterPro" id="IPR003293">
    <property type="entry name" value="Nudix_hydrolase6-like"/>
</dbReference>
<name>A0A4D6LIB3_VIGUN</name>